<proteinExistence type="predicted"/>
<evidence type="ECO:0000313" key="1">
    <source>
        <dbReference type="EMBL" id="PPQ30081.1"/>
    </source>
</evidence>
<comment type="caution">
    <text evidence="1">The sequence shown here is derived from an EMBL/GenBank/DDBJ whole genome shotgun (WGS) entry which is preliminary data.</text>
</comment>
<reference evidence="1 2" key="1">
    <citation type="journal article" date="2018" name="Arch. Microbiol.">
        <title>New insights into the metabolic potential of the phototrophic purple bacterium Rhodopila globiformis DSM 161(T) from its draft genome sequence and evidence for a vanadium-dependent nitrogenase.</title>
        <authorList>
            <person name="Imhoff J.F."/>
            <person name="Rahn T."/>
            <person name="Kunzel S."/>
            <person name="Neulinger S.C."/>
        </authorList>
    </citation>
    <scope>NUCLEOTIDE SEQUENCE [LARGE SCALE GENOMIC DNA]</scope>
    <source>
        <strain evidence="1 2">DSM 161</strain>
    </source>
</reference>
<dbReference type="AlphaFoldDB" id="A0A2S6N647"/>
<name>A0A2S6N647_RHOGL</name>
<accession>A0A2S6N647</accession>
<dbReference type="Proteomes" id="UP000239724">
    <property type="component" value="Unassembled WGS sequence"/>
</dbReference>
<evidence type="ECO:0000313" key="2">
    <source>
        <dbReference type="Proteomes" id="UP000239724"/>
    </source>
</evidence>
<sequence length="133" mass="13469">MLKEIVASTSKGRVVIMDSITKVTPDDIGANVVSASHGGASSGEFALEVPLASVFFNDAGVGKDRAGIAALDMLQARGIAAGTIGHETGRIGDCQDMWDQGVISHANETAVARGLKPGLRVKAALLAAIGADA</sequence>
<gene>
    <name evidence="1" type="ORF">CCS01_20200</name>
</gene>
<protein>
    <submittedName>
        <fullName evidence="1">Uncharacterized protein</fullName>
    </submittedName>
</protein>
<dbReference type="RefSeq" id="WP_104520624.1">
    <property type="nucleotide sequence ID" value="NZ_NHRY01000217.1"/>
</dbReference>
<dbReference type="OrthoDB" id="1115380at2"/>
<keyword evidence="2" id="KW-1185">Reference proteome</keyword>
<dbReference type="EMBL" id="NHRY01000217">
    <property type="protein sequence ID" value="PPQ30081.1"/>
    <property type="molecule type" value="Genomic_DNA"/>
</dbReference>
<organism evidence="1 2">
    <name type="scientific">Rhodopila globiformis</name>
    <name type="common">Rhodopseudomonas globiformis</name>
    <dbReference type="NCBI Taxonomy" id="1071"/>
    <lineage>
        <taxon>Bacteria</taxon>
        <taxon>Pseudomonadati</taxon>
        <taxon>Pseudomonadota</taxon>
        <taxon>Alphaproteobacteria</taxon>
        <taxon>Acetobacterales</taxon>
        <taxon>Acetobacteraceae</taxon>
        <taxon>Rhodopila</taxon>
    </lineage>
</organism>